<comment type="caution">
    <text evidence="1">The sequence shown here is derived from an EMBL/GenBank/DDBJ whole genome shotgun (WGS) entry which is preliminary data.</text>
</comment>
<sequence length="114" mass="12210">MSTPVYLVDRVVTAPGAGEEFVRRYRDEYLPAAADRGITATTIVVSPPLWLDHESNTVTAILAVDSVSGWWTAALAGRHDPAPAAWWASVEHLVVERSRVSAAAADDLAVLADV</sequence>
<dbReference type="RefSeq" id="WP_009681013.1">
    <property type="nucleotide sequence ID" value="NZ_AEUD01000024.1"/>
</dbReference>
<protein>
    <recommendedName>
        <fullName evidence="3">EthD domain-containing protein</fullName>
    </recommendedName>
</protein>
<dbReference type="STRING" id="644548.SCNU_19130"/>
<dbReference type="eggNOG" id="ENOG5033ERF">
    <property type="taxonomic scope" value="Bacteria"/>
</dbReference>
<dbReference type="EMBL" id="AEUD01000024">
    <property type="protein sequence ID" value="EGD53422.1"/>
    <property type="molecule type" value="Genomic_DNA"/>
</dbReference>
<dbReference type="Proteomes" id="UP000035065">
    <property type="component" value="Unassembled WGS sequence"/>
</dbReference>
<evidence type="ECO:0000313" key="2">
    <source>
        <dbReference type="Proteomes" id="UP000035065"/>
    </source>
</evidence>
<keyword evidence="2" id="KW-1185">Reference proteome</keyword>
<evidence type="ECO:0000313" key="1">
    <source>
        <dbReference type="EMBL" id="EGD53422.1"/>
    </source>
</evidence>
<organism evidence="1 2">
    <name type="scientific">Gordonia neofelifaecis NRRL B-59395</name>
    <dbReference type="NCBI Taxonomy" id="644548"/>
    <lineage>
        <taxon>Bacteria</taxon>
        <taxon>Bacillati</taxon>
        <taxon>Actinomycetota</taxon>
        <taxon>Actinomycetes</taxon>
        <taxon>Mycobacteriales</taxon>
        <taxon>Gordoniaceae</taxon>
        <taxon>Gordonia</taxon>
    </lineage>
</organism>
<accession>F1YPH1</accession>
<proteinExistence type="predicted"/>
<name>F1YPH1_9ACTN</name>
<reference evidence="1 2" key="1">
    <citation type="journal article" date="2011" name="J. Bacteriol.">
        <title>Draft Genome Sequence of Gordonia neofelifaecis NRRL B-59395, a Cholesterol-Degrading Actinomycete.</title>
        <authorList>
            <person name="Ge F."/>
            <person name="Li W."/>
            <person name="Chen G."/>
            <person name="Liu Y."/>
            <person name="Zhang G."/>
            <person name="Yong B."/>
            <person name="Wang Q."/>
            <person name="Wang N."/>
            <person name="Huang Z."/>
            <person name="Li W."/>
            <person name="Wang J."/>
            <person name="Wu C."/>
            <person name="Xie Q."/>
            <person name="Liu G."/>
        </authorList>
    </citation>
    <scope>NUCLEOTIDE SEQUENCE [LARGE SCALE GENOMIC DNA]</scope>
    <source>
        <strain evidence="1 2">NRRL B-59395</strain>
    </source>
</reference>
<evidence type="ECO:0008006" key="3">
    <source>
        <dbReference type="Google" id="ProtNLM"/>
    </source>
</evidence>
<gene>
    <name evidence="1" type="ORF">SCNU_19130</name>
</gene>
<dbReference type="AlphaFoldDB" id="F1YPH1"/>